<dbReference type="Proteomes" id="UP001630127">
    <property type="component" value="Unassembled WGS sequence"/>
</dbReference>
<keyword evidence="2" id="KW-0472">Membrane</keyword>
<keyword evidence="5" id="KW-1185">Reference proteome</keyword>
<dbReference type="PANTHER" id="PTHR46033">
    <property type="entry name" value="PROTEIN MAIN-LIKE 2"/>
    <property type="match status" value="1"/>
</dbReference>
<protein>
    <recommendedName>
        <fullName evidence="3">Aminotransferase-like plant mobile domain-containing protein</fullName>
    </recommendedName>
</protein>
<sequence>MARKSSEKCAVESPEREISKSVLGKVYVHSKAADNFDVGDEVENFLQGSYIFPSSSSGYMRAIYGRFVTKVDKIKSFSWGEAALVEIHNSLFEFCKDAEKKSSKESKAGVGGCMFALMAFAFQYIRPLRKLYKVEELSREMLIQTSFPLACRWAAKLIKTLKSSYPDVRLVQLNECLDNLKFDDIYWNPYDRTFKRRGNKNYWKLWKEKLLMDVMDSRNQIHTQPWLLNEDVEQHVLPQEQQELPHEQQELPHEQQEFEVAVLLSSLDSIGHVEEAANENKPGEMRKPRWLSRTIQDRPFDSPEEQVRKRRDAPKYPGMQA</sequence>
<dbReference type="EMBL" id="JBJUIK010000003">
    <property type="protein sequence ID" value="KAL3533817.1"/>
    <property type="molecule type" value="Genomic_DNA"/>
</dbReference>
<evidence type="ECO:0000313" key="4">
    <source>
        <dbReference type="EMBL" id="KAL3533817.1"/>
    </source>
</evidence>
<accession>A0ABD3AS05</accession>
<proteinExistence type="predicted"/>
<name>A0ABD3AS05_9GENT</name>
<dbReference type="AlphaFoldDB" id="A0ABD3AS05"/>
<evidence type="ECO:0000313" key="5">
    <source>
        <dbReference type="Proteomes" id="UP001630127"/>
    </source>
</evidence>
<feature type="region of interest" description="Disordered" evidence="1">
    <location>
        <begin position="274"/>
        <end position="321"/>
    </location>
</feature>
<gene>
    <name evidence="4" type="ORF">ACH5RR_007338</name>
</gene>
<organism evidence="4 5">
    <name type="scientific">Cinchona calisaya</name>
    <dbReference type="NCBI Taxonomy" id="153742"/>
    <lineage>
        <taxon>Eukaryota</taxon>
        <taxon>Viridiplantae</taxon>
        <taxon>Streptophyta</taxon>
        <taxon>Embryophyta</taxon>
        <taxon>Tracheophyta</taxon>
        <taxon>Spermatophyta</taxon>
        <taxon>Magnoliopsida</taxon>
        <taxon>eudicotyledons</taxon>
        <taxon>Gunneridae</taxon>
        <taxon>Pentapetalae</taxon>
        <taxon>asterids</taxon>
        <taxon>lamiids</taxon>
        <taxon>Gentianales</taxon>
        <taxon>Rubiaceae</taxon>
        <taxon>Cinchonoideae</taxon>
        <taxon>Cinchoneae</taxon>
        <taxon>Cinchona</taxon>
    </lineage>
</organism>
<dbReference type="InterPro" id="IPR019557">
    <property type="entry name" value="AminoTfrase-like_pln_mobile"/>
</dbReference>
<evidence type="ECO:0000256" key="1">
    <source>
        <dbReference type="SAM" id="MobiDB-lite"/>
    </source>
</evidence>
<dbReference type="Pfam" id="PF10536">
    <property type="entry name" value="PMD"/>
    <property type="match status" value="1"/>
</dbReference>
<feature type="transmembrane region" description="Helical" evidence="2">
    <location>
        <begin position="108"/>
        <end position="125"/>
    </location>
</feature>
<keyword evidence="2" id="KW-0812">Transmembrane</keyword>
<dbReference type="InterPro" id="IPR044824">
    <property type="entry name" value="MAIN-like"/>
</dbReference>
<feature type="compositionally biased region" description="Basic and acidic residues" evidence="1">
    <location>
        <begin position="295"/>
        <end position="307"/>
    </location>
</feature>
<dbReference type="PANTHER" id="PTHR46033:SF1">
    <property type="entry name" value="PROTEIN MAIN-LIKE 2"/>
    <property type="match status" value="1"/>
</dbReference>
<feature type="domain" description="Aminotransferase-like plant mobile" evidence="3">
    <location>
        <begin position="21"/>
        <end position="227"/>
    </location>
</feature>
<evidence type="ECO:0000259" key="3">
    <source>
        <dbReference type="Pfam" id="PF10536"/>
    </source>
</evidence>
<evidence type="ECO:0000256" key="2">
    <source>
        <dbReference type="SAM" id="Phobius"/>
    </source>
</evidence>
<keyword evidence="2" id="KW-1133">Transmembrane helix</keyword>
<comment type="caution">
    <text evidence="4">The sequence shown here is derived from an EMBL/GenBank/DDBJ whole genome shotgun (WGS) entry which is preliminary data.</text>
</comment>
<reference evidence="4 5" key="1">
    <citation type="submission" date="2024-11" db="EMBL/GenBank/DDBJ databases">
        <title>A near-complete genome assembly of Cinchona calisaya.</title>
        <authorList>
            <person name="Lian D.C."/>
            <person name="Zhao X.W."/>
            <person name="Wei L."/>
        </authorList>
    </citation>
    <scope>NUCLEOTIDE SEQUENCE [LARGE SCALE GENOMIC DNA]</scope>
    <source>
        <tissue evidence="4">Nenye</tissue>
    </source>
</reference>